<gene>
    <name evidence="1" type="ORF">L596_021703</name>
</gene>
<dbReference type="EMBL" id="AZBU02000007">
    <property type="protein sequence ID" value="TKR69562.1"/>
    <property type="molecule type" value="Genomic_DNA"/>
</dbReference>
<organism evidence="1 2">
    <name type="scientific">Steinernema carpocapsae</name>
    <name type="common">Entomopathogenic nematode</name>
    <dbReference type="NCBI Taxonomy" id="34508"/>
    <lineage>
        <taxon>Eukaryota</taxon>
        <taxon>Metazoa</taxon>
        <taxon>Ecdysozoa</taxon>
        <taxon>Nematoda</taxon>
        <taxon>Chromadorea</taxon>
        <taxon>Rhabditida</taxon>
        <taxon>Tylenchina</taxon>
        <taxon>Panagrolaimomorpha</taxon>
        <taxon>Strongyloidoidea</taxon>
        <taxon>Steinernematidae</taxon>
        <taxon>Steinernema</taxon>
    </lineage>
</organism>
<sequence length="291" mass="34377">MDCVPHAFVDHTCRLLSTQNLQSLSEFDKTWFNPALDNIDKIVRLNAVVRRPFRNHIYCKLLRRSRKVIPEYENDKILYRIDDLNISPSNATNDCDILPQDELDRLFWVCAIDCTSLGVINMDTLTVFEIHTFNVLSFKKIEINNCSLTGEQVIVEWLKRVMLGGQIQTFLIDTFKFNEPTNITDQDFTRFLIEESQVTNFRLCRNENFPNFGLEMFKMLLKTWQESSNGLGRDLKIWNFDVVRSGTAKRFIKETFCQSQEERRTYVLEHENGNDWVETDFEMVYFHKRAP</sequence>
<keyword evidence="2" id="KW-1185">Reference proteome</keyword>
<protein>
    <submittedName>
        <fullName evidence="1">Uncharacterized protein</fullName>
    </submittedName>
</protein>
<dbReference type="Proteomes" id="UP000298663">
    <property type="component" value="Unassembled WGS sequence"/>
</dbReference>
<dbReference type="AlphaFoldDB" id="A0A4U5MJW5"/>
<evidence type="ECO:0000313" key="1">
    <source>
        <dbReference type="EMBL" id="TKR69562.1"/>
    </source>
</evidence>
<name>A0A4U5MJW5_STECR</name>
<proteinExistence type="predicted"/>
<accession>A0A4U5MJW5</accession>
<comment type="caution">
    <text evidence="1">The sequence shown here is derived from an EMBL/GenBank/DDBJ whole genome shotgun (WGS) entry which is preliminary data.</text>
</comment>
<reference evidence="1 2" key="2">
    <citation type="journal article" date="2019" name="G3 (Bethesda)">
        <title>Hybrid Assembly of the Genome of the Entomopathogenic Nematode Steinernema carpocapsae Identifies the X-Chromosome.</title>
        <authorList>
            <person name="Serra L."/>
            <person name="Macchietto M."/>
            <person name="Macias-Munoz A."/>
            <person name="McGill C.J."/>
            <person name="Rodriguez I.M."/>
            <person name="Rodriguez B."/>
            <person name="Murad R."/>
            <person name="Mortazavi A."/>
        </authorList>
    </citation>
    <scope>NUCLEOTIDE SEQUENCE [LARGE SCALE GENOMIC DNA]</scope>
    <source>
        <strain evidence="1 2">ALL</strain>
    </source>
</reference>
<reference evidence="1 2" key="1">
    <citation type="journal article" date="2015" name="Genome Biol.">
        <title>Comparative genomics of Steinernema reveals deeply conserved gene regulatory networks.</title>
        <authorList>
            <person name="Dillman A.R."/>
            <person name="Macchietto M."/>
            <person name="Porter C.F."/>
            <person name="Rogers A."/>
            <person name="Williams B."/>
            <person name="Antoshechkin I."/>
            <person name="Lee M.M."/>
            <person name="Goodwin Z."/>
            <person name="Lu X."/>
            <person name="Lewis E.E."/>
            <person name="Goodrich-Blair H."/>
            <person name="Stock S.P."/>
            <person name="Adams B.J."/>
            <person name="Sternberg P.W."/>
            <person name="Mortazavi A."/>
        </authorList>
    </citation>
    <scope>NUCLEOTIDE SEQUENCE [LARGE SCALE GENOMIC DNA]</scope>
    <source>
        <strain evidence="1 2">ALL</strain>
    </source>
</reference>
<evidence type="ECO:0000313" key="2">
    <source>
        <dbReference type="Proteomes" id="UP000298663"/>
    </source>
</evidence>
<dbReference type="OrthoDB" id="10411310at2759"/>